<reference evidence="2 3" key="1">
    <citation type="submission" date="2020-08" db="EMBL/GenBank/DDBJ databases">
        <title>Sphingobacterium sp. DN00404 isolated from aquaculture water.</title>
        <authorList>
            <person name="Zhang M."/>
        </authorList>
    </citation>
    <scope>NUCLEOTIDE SEQUENCE [LARGE SCALE GENOMIC DNA]</scope>
    <source>
        <strain evidence="2 3">KCTC 32294</strain>
    </source>
</reference>
<feature type="transmembrane region" description="Helical" evidence="1">
    <location>
        <begin position="153"/>
        <end position="171"/>
    </location>
</feature>
<evidence type="ECO:0000313" key="3">
    <source>
        <dbReference type="Proteomes" id="UP000606494"/>
    </source>
</evidence>
<evidence type="ECO:0000256" key="1">
    <source>
        <dbReference type="SAM" id="Phobius"/>
    </source>
</evidence>
<keyword evidence="1" id="KW-0472">Membrane</keyword>
<sequence>MKEDNTYYDGMDGLNLPGSLRVPPFVVPKNYFSQLTDHIQLHIKMEQYKDTVTQDANIPKGYFEDLSDKILAQTRIENAVPRANFVVPANYFESLSGRIQNKIFEDKLKKQVSNDGFVIPEGYTQVLQDKIIARTVEKARQHIPVRRLHFNKWVSYVAAACIAVIVGIASYNGIYNKTQGSVDESHLSSIPDDEIINYLSALNDSDDILYVIECIDHAHDAEGVCTHVKENDIEDYLNYAL</sequence>
<dbReference type="Proteomes" id="UP000606494">
    <property type="component" value="Unassembled WGS sequence"/>
</dbReference>
<name>A0ABR7Y0Z0_9SPHI</name>
<keyword evidence="3" id="KW-1185">Reference proteome</keyword>
<dbReference type="EMBL" id="JACNYK010000001">
    <property type="protein sequence ID" value="MBD1424968.1"/>
    <property type="molecule type" value="Genomic_DNA"/>
</dbReference>
<keyword evidence="1" id="KW-0812">Transmembrane</keyword>
<keyword evidence="1" id="KW-1133">Transmembrane helix</keyword>
<comment type="caution">
    <text evidence="2">The sequence shown here is derived from an EMBL/GenBank/DDBJ whole genome shotgun (WGS) entry which is preliminary data.</text>
</comment>
<gene>
    <name evidence="2" type="ORF">H8B17_05170</name>
</gene>
<evidence type="ECO:0000313" key="2">
    <source>
        <dbReference type="EMBL" id="MBD1424968.1"/>
    </source>
</evidence>
<organism evidence="2 3">
    <name type="scientific">Sphingobacterium arenae</name>
    <dbReference type="NCBI Taxonomy" id="1280598"/>
    <lineage>
        <taxon>Bacteria</taxon>
        <taxon>Pseudomonadati</taxon>
        <taxon>Bacteroidota</taxon>
        <taxon>Sphingobacteriia</taxon>
        <taxon>Sphingobacteriales</taxon>
        <taxon>Sphingobacteriaceae</taxon>
        <taxon>Sphingobacterium</taxon>
    </lineage>
</organism>
<dbReference type="RefSeq" id="WP_190308060.1">
    <property type="nucleotide sequence ID" value="NZ_JACNYK010000001.1"/>
</dbReference>
<protein>
    <submittedName>
        <fullName evidence="2">Uncharacterized protein</fullName>
    </submittedName>
</protein>
<accession>A0ABR7Y0Z0</accession>
<proteinExistence type="predicted"/>